<feature type="domain" description="CBM20" evidence="14">
    <location>
        <begin position="559"/>
        <end position="660"/>
    </location>
</feature>
<dbReference type="Gene3D" id="3.20.20.80">
    <property type="entry name" value="Glycosidases"/>
    <property type="match status" value="1"/>
</dbReference>
<evidence type="ECO:0000256" key="13">
    <source>
        <dbReference type="SAM" id="SignalP"/>
    </source>
</evidence>
<dbReference type="OrthoDB" id="9805159at2"/>
<dbReference type="Pfam" id="PF00128">
    <property type="entry name" value="Alpha-amylase"/>
    <property type="match status" value="1"/>
</dbReference>
<comment type="cofactor">
    <cofactor evidence="2">
        <name>Ca(2+)</name>
        <dbReference type="ChEBI" id="CHEBI:29108"/>
    </cofactor>
</comment>
<gene>
    <name evidence="15" type="ORF">F7O84_08530</name>
</gene>
<dbReference type="InterPro" id="IPR006047">
    <property type="entry name" value="GH13_cat_dom"/>
</dbReference>
<keyword evidence="10 12" id="KW-0326">Glycosidase</keyword>
<evidence type="ECO:0000256" key="8">
    <source>
        <dbReference type="ARBA" id="ARBA00022837"/>
    </source>
</evidence>
<evidence type="ECO:0000256" key="11">
    <source>
        <dbReference type="RuleBase" id="RU003615"/>
    </source>
</evidence>
<dbReference type="SMART" id="SM00642">
    <property type="entry name" value="Aamy"/>
    <property type="match status" value="1"/>
</dbReference>
<protein>
    <recommendedName>
        <fullName evidence="4 12">Alpha-amylase</fullName>
        <ecNumber evidence="4 12">3.2.1.1</ecNumber>
    </recommendedName>
</protein>
<reference evidence="15 16" key="1">
    <citation type="submission" date="2019-09" db="EMBL/GenBank/DDBJ databases">
        <authorList>
            <person name="Valk L.C."/>
        </authorList>
    </citation>
    <scope>NUCLEOTIDE SEQUENCE [LARGE SCALE GENOMIC DNA]</scope>
    <source>
        <strain evidence="15">GalUA</strain>
    </source>
</reference>
<evidence type="ECO:0000256" key="10">
    <source>
        <dbReference type="ARBA" id="ARBA00023295"/>
    </source>
</evidence>
<dbReference type="GO" id="GO:2001070">
    <property type="term" value="F:starch binding"/>
    <property type="evidence" value="ECO:0007669"/>
    <property type="project" value="InterPro"/>
</dbReference>
<dbReference type="SMART" id="SM01065">
    <property type="entry name" value="CBM_2"/>
    <property type="match status" value="1"/>
</dbReference>
<evidence type="ECO:0000256" key="4">
    <source>
        <dbReference type="ARBA" id="ARBA00012595"/>
    </source>
</evidence>
<dbReference type="InterPro" id="IPR013780">
    <property type="entry name" value="Glyco_hydro_b"/>
</dbReference>
<evidence type="ECO:0000256" key="9">
    <source>
        <dbReference type="ARBA" id="ARBA00023277"/>
    </source>
</evidence>
<name>A0A7V7QJ64_9FIRM</name>
<dbReference type="PRINTS" id="PR00110">
    <property type="entry name" value="ALPHAAMYLASE"/>
</dbReference>
<sequence>MLKKLIKRWGNFFLCILLLLSMLTPINVQASSSLQGEAIYQIMVDRFYDGDSSNNATGEAFRFAENVEEDFRYMHGGDWQGIIDKISYIKGMGYTAIWISPVSDPQLWGVPDPNGKQWPTAYHGYNVYDPNRASRYFGANDPTKSKEKLKELVDVCHDNGIKVILDIVPNHIGDYLQGVGDKAHYISDAGLKEGSQVQPASPFNNILWYHNKGDINFDLEHPHTEESTRMLEEHDLGGLDDIDFDNPEAKQAIFDAIKDWFTYTGADAARVDAAKCMKPSDIHELQEYLGVPTFGENFDMDVEFIKDWVGENGETGMLDFPLFQAIVNDFAYGKNFNNTSEISIQSIFDQDYLYGANLNEMVTFIDNHDRNRFLTEAGGDIDKLHNALTFIFAARGIPVVFQGTEQNRGNANGATINGIADTWNRWSMVTKDQEGNVIKDYFDTSTDTYQLIATLNELRQEYEALSFGTQREMWTSMHTYAFSRRVDEGEMEGQELICAFHNSAGTDTVTMSIRAESTIAPGTTLVNVMNPNDKITVSADKKVTITLSGNNAKIYAVDEEAMESVPVTFHIKNATTNWGQDIYIVGNCAELGNWNADEAIGPATCPKYPDWELTAYLPVGKEIEFKAIKKDKSGNVVWQGGSNHKYTVPLSDFGEVSLDW</sequence>
<evidence type="ECO:0000313" key="16">
    <source>
        <dbReference type="Proteomes" id="UP000461768"/>
    </source>
</evidence>
<keyword evidence="6 13" id="KW-0732">Signal</keyword>
<dbReference type="PANTHER" id="PTHR10357:SF215">
    <property type="entry name" value="ALPHA-AMYLASE 1"/>
    <property type="match status" value="1"/>
</dbReference>
<feature type="signal peptide" evidence="13">
    <location>
        <begin position="1"/>
        <end position="30"/>
    </location>
</feature>
<keyword evidence="16" id="KW-1185">Reference proteome</keyword>
<dbReference type="InterPro" id="IPR006046">
    <property type="entry name" value="Alpha_amylase"/>
</dbReference>
<dbReference type="PIRSF" id="PIRSF001024">
    <property type="entry name" value="Alph-amyl_fung"/>
    <property type="match status" value="1"/>
</dbReference>
<dbReference type="Gene3D" id="2.60.40.10">
    <property type="entry name" value="Immunoglobulins"/>
    <property type="match status" value="1"/>
</dbReference>
<evidence type="ECO:0000259" key="14">
    <source>
        <dbReference type="PROSITE" id="PS51166"/>
    </source>
</evidence>
<evidence type="ECO:0000256" key="2">
    <source>
        <dbReference type="ARBA" id="ARBA00001913"/>
    </source>
</evidence>
<evidence type="ECO:0000313" key="15">
    <source>
        <dbReference type="EMBL" id="KAB1437637.1"/>
    </source>
</evidence>
<comment type="catalytic activity">
    <reaction evidence="1 12">
        <text>Endohydrolysis of (1-&gt;4)-alpha-D-glucosidic linkages in polysaccharides containing three or more (1-&gt;4)-alpha-linked D-glucose units.</text>
        <dbReference type="EC" id="3.2.1.1"/>
    </reaction>
</comment>
<evidence type="ECO:0000256" key="6">
    <source>
        <dbReference type="ARBA" id="ARBA00022729"/>
    </source>
</evidence>
<dbReference type="GO" id="GO:0005975">
    <property type="term" value="P:carbohydrate metabolic process"/>
    <property type="evidence" value="ECO:0007669"/>
    <property type="project" value="InterPro"/>
</dbReference>
<keyword evidence="5" id="KW-0479">Metal-binding</keyword>
<dbReference type="InterPro" id="IPR013777">
    <property type="entry name" value="A-amylase-like"/>
</dbReference>
<dbReference type="EMBL" id="WAGX01000005">
    <property type="protein sequence ID" value="KAB1437637.1"/>
    <property type="molecule type" value="Genomic_DNA"/>
</dbReference>
<dbReference type="SUPFAM" id="SSF49452">
    <property type="entry name" value="Starch-binding domain-like"/>
    <property type="match status" value="1"/>
</dbReference>
<reference evidence="15 16" key="2">
    <citation type="submission" date="2020-02" db="EMBL/GenBank/DDBJ databases">
        <title>Candidatus Galacturonibacter soehngenii shows hetero-acetogenic catabolism of galacturonic acid but lacks a canonical carbon monoxide dehydrogenase/acetyl-CoA synthase complex.</title>
        <authorList>
            <person name="Diender M."/>
            <person name="Stouten G.R."/>
            <person name="Petersen J.F."/>
            <person name="Nielsen P.H."/>
            <person name="Dueholm M.S."/>
            <person name="Pronk J.T."/>
            <person name="Van Loosdrecht M.C.M."/>
        </authorList>
    </citation>
    <scope>NUCLEOTIDE SEQUENCE [LARGE SCALE GENOMIC DNA]</scope>
    <source>
        <strain evidence="15">GalUA</strain>
    </source>
</reference>
<evidence type="ECO:0000256" key="7">
    <source>
        <dbReference type="ARBA" id="ARBA00022801"/>
    </source>
</evidence>
<organism evidence="15 16">
    <name type="scientific">Candidatus Galacturonatibacter soehngenii</name>
    <dbReference type="NCBI Taxonomy" id="2307010"/>
    <lineage>
        <taxon>Bacteria</taxon>
        <taxon>Bacillati</taxon>
        <taxon>Bacillota</taxon>
        <taxon>Clostridia</taxon>
        <taxon>Lachnospirales</taxon>
        <taxon>Lachnospiraceae</taxon>
        <taxon>Candidatus Galacturonatibacter</taxon>
    </lineage>
</organism>
<dbReference type="InterPro" id="IPR013784">
    <property type="entry name" value="Carb-bd-like_fold"/>
</dbReference>
<dbReference type="SUPFAM" id="SSF51445">
    <property type="entry name" value="(Trans)glycosidases"/>
    <property type="match status" value="1"/>
</dbReference>
<dbReference type="Gene3D" id="2.60.40.1180">
    <property type="entry name" value="Golgi alpha-mannosidase II"/>
    <property type="match status" value="1"/>
</dbReference>
<keyword evidence="8" id="KW-0106">Calcium</keyword>
<dbReference type="InterPro" id="IPR013783">
    <property type="entry name" value="Ig-like_fold"/>
</dbReference>
<dbReference type="Pfam" id="PF00686">
    <property type="entry name" value="CBM_20"/>
    <property type="match status" value="1"/>
</dbReference>
<comment type="caution">
    <text evidence="15">The sequence shown here is derived from an EMBL/GenBank/DDBJ whole genome shotgun (WGS) entry which is preliminary data.</text>
</comment>
<comment type="similarity">
    <text evidence="3 11">Belongs to the glycosyl hydrolase 13 family.</text>
</comment>
<dbReference type="EC" id="3.2.1.1" evidence="4 12"/>
<keyword evidence="9 12" id="KW-0119">Carbohydrate metabolism</keyword>
<evidence type="ECO:0000256" key="12">
    <source>
        <dbReference type="RuleBase" id="RU361134"/>
    </source>
</evidence>
<feature type="chain" id="PRO_5030802086" description="Alpha-amylase" evidence="13">
    <location>
        <begin position="31"/>
        <end position="660"/>
    </location>
</feature>
<dbReference type="GO" id="GO:0005509">
    <property type="term" value="F:calcium ion binding"/>
    <property type="evidence" value="ECO:0007669"/>
    <property type="project" value="InterPro"/>
</dbReference>
<dbReference type="InterPro" id="IPR002044">
    <property type="entry name" value="CBM20"/>
</dbReference>
<proteinExistence type="inferred from homology"/>
<dbReference type="Proteomes" id="UP000461768">
    <property type="component" value="Unassembled WGS sequence"/>
</dbReference>
<evidence type="ECO:0000256" key="5">
    <source>
        <dbReference type="ARBA" id="ARBA00022723"/>
    </source>
</evidence>
<evidence type="ECO:0000256" key="1">
    <source>
        <dbReference type="ARBA" id="ARBA00000548"/>
    </source>
</evidence>
<dbReference type="RefSeq" id="WP_151144172.1">
    <property type="nucleotide sequence ID" value="NZ_WAGX01000005.1"/>
</dbReference>
<accession>A0A7V7QJ64</accession>
<dbReference type="PANTHER" id="PTHR10357">
    <property type="entry name" value="ALPHA-AMYLASE FAMILY MEMBER"/>
    <property type="match status" value="1"/>
</dbReference>
<dbReference type="AlphaFoldDB" id="A0A7V7QJ64"/>
<keyword evidence="7 12" id="KW-0378">Hydrolase</keyword>
<dbReference type="InterPro" id="IPR017853">
    <property type="entry name" value="GH"/>
</dbReference>
<dbReference type="GO" id="GO:0004556">
    <property type="term" value="F:alpha-amylase activity"/>
    <property type="evidence" value="ECO:0007669"/>
    <property type="project" value="UniProtKB-UniRule"/>
</dbReference>
<evidence type="ECO:0000256" key="3">
    <source>
        <dbReference type="ARBA" id="ARBA00008061"/>
    </source>
</evidence>
<dbReference type="PROSITE" id="PS51166">
    <property type="entry name" value="CBM20"/>
    <property type="match status" value="1"/>
</dbReference>